<evidence type="ECO:0000313" key="6">
    <source>
        <dbReference type="EMBL" id="SHO49545.1"/>
    </source>
</evidence>
<dbReference type="Gene3D" id="3.30.450.20">
    <property type="entry name" value="PAS domain"/>
    <property type="match status" value="1"/>
</dbReference>
<dbReference type="EMBL" id="FRFE01000014">
    <property type="protein sequence ID" value="SHO49545.1"/>
    <property type="molecule type" value="Genomic_DNA"/>
</dbReference>
<dbReference type="GO" id="GO:0043709">
    <property type="term" value="P:cell adhesion involved in single-species biofilm formation"/>
    <property type="evidence" value="ECO:0007669"/>
    <property type="project" value="TreeGrafter"/>
</dbReference>
<dbReference type="PANTHER" id="PTHR45138:SF9">
    <property type="entry name" value="DIGUANYLATE CYCLASE DGCM-RELATED"/>
    <property type="match status" value="1"/>
</dbReference>
<dbReference type="STRING" id="1121416.SAMN02745220_02893"/>
<dbReference type="InterPro" id="IPR050469">
    <property type="entry name" value="Diguanylate_Cyclase"/>
</dbReference>
<dbReference type="PROSITE" id="PS50112">
    <property type="entry name" value="PAS"/>
    <property type="match status" value="1"/>
</dbReference>
<dbReference type="GO" id="GO:0052621">
    <property type="term" value="F:diguanylate cyclase activity"/>
    <property type="evidence" value="ECO:0007669"/>
    <property type="project" value="UniProtKB-EC"/>
</dbReference>
<evidence type="ECO:0000256" key="2">
    <source>
        <dbReference type="ARBA" id="ARBA00034247"/>
    </source>
</evidence>
<dbReference type="SUPFAM" id="SSF55073">
    <property type="entry name" value="Nucleotide cyclase"/>
    <property type="match status" value="1"/>
</dbReference>
<dbReference type="Pfam" id="PF08447">
    <property type="entry name" value="PAS_3"/>
    <property type="match status" value="1"/>
</dbReference>
<dbReference type="CDD" id="cd01949">
    <property type="entry name" value="GGDEF"/>
    <property type="match status" value="1"/>
</dbReference>
<feature type="transmembrane region" description="Helical" evidence="3">
    <location>
        <begin position="32"/>
        <end position="52"/>
    </location>
</feature>
<dbReference type="Pfam" id="PF00990">
    <property type="entry name" value="GGDEF"/>
    <property type="match status" value="1"/>
</dbReference>
<name>A0A1M7YA81_9BACT</name>
<reference evidence="6 7" key="1">
    <citation type="submission" date="2016-12" db="EMBL/GenBank/DDBJ databases">
        <authorList>
            <person name="Song W.-J."/>
            <person name="Kurnit D.M."/>
        </authorList>
    </citation>
    <scope>NUCLEOTIDE SEQUENCE [LARGE SCALE GENOMIC DNA]</scope>
    <source>
        <strain evidence="6 7">DSM 18488</strain>
    </source>
</reference>
<dbReference type="InterPro" id="IPR048435">
    <property type="entry name" value="MASE6"/>
</dbReference>
<dbReference type="InterPro" id="IPR043128">
    <property type="entry name" value="Rev_trsase/Diguanyl_cyclase"/>
</dbReference>
<evidence type="ECO:0000313" key="7">
    <source>
        <dbReference type="Proteomes" id="UP000184603"/>
    </source>
</evidence>
<dbReference type="Proteomes" id="UP000184603">
    <property type="component" value="Unassembled WGS sequence"/>
</dbReference>
<dbReference type="InterPro" id="IPR029787">
    <property type="entry name" value="Nucleotide_cyclase"/>
</dbReference>
<sequence length="513" mass="59139">MLRKIQNLFFHLISQRKHVFADSDEESRFRSYAIFCLTGLPVMLAFGLYNIATANYTLSLVIFTSYAGLLAGLYLLYRRIAPRAVYRVNSLLFLLLLLYMVAIGGNDGSKSLWCFVFPLVAFFLLGTREGTLWNSLLFLIYQLISWNPYKVGWFHKYHGEYSIRFSLAFLCVATITYFYEHYRFTYRTRIEEQNRQLNNEIKDRTRAETALRISEEKYKAIYLQAAEGIIVMNPQGNVLESNPQMLNMLGYSDEDLIGTNIHNLIHPEDLAQTPSQVSRILKGETVMLERRLRTAVGSYRLFEQSGRLVDENRIMLLYRDITERKAAEIALERANLELDKLANLDGLTQIANRRKFEAVLRKEWQRLSREQLPLSMIIGDIDYFKQYNDLYGHQEGDNCLITIAQTMEHALHRASDMVARLGGEEFIILLPNTNEDGGQHIAEDIRQRIALLRIPHKGSQCSPYVSMSFGVSSDVPNPKRLPEDLIAIADKALYLAKQNGRNRVERADMDILS</sequence>
<dbReference type="InterPro" id="IPR000160">
    <property type="entry name" value="GGDEF_dom"/>
</dbReference>
<proteinExistence type="predicted"/>
<feature type="transmembrane region" description="Helical" evidence="3">
    <location>
        <begin position="84"/>
        <end position="102"/>
    </location>
</feature>
<organism evidence="6 7">
    <name type="scientific">Desulfopila aestuarii DSM 18488</name>
    <dbReference type="NCBI Taxonomy" id="1121416"/>
    <lineage>
        <taxon>Bacteria</taxon>
        <taxon>Pseudomonadati</taxon>
        <taxon>Thermodesulfobacteriota</taxon>
        <taxon>Desulfobulbia</taxon>
        <taxon>Desulfobulbales</taxon>
        <taxon>Desulfocapsaceae</taxon>
        <taxon>Desulfopila</taxon>
    </lineage>
</organism>
<dbReference type="Pfam" id="PF20966">
    <property type="entry name" value="MASE6"/>
    <property type="match status" value="1"/>
</dbReference>
<dbReference type="SMART" id="SM00091">
    <property type="entry name" value="PAS"/>
    <property type="match status" value="1"/>
</dbReference>
<protein>
    <recommendedName>
        <fullName evidence="1">diguanylate cyclase</fullName>
        <ecNumber evidence="1">2.7.7.65</ecNumber>
    </recommendedName>
</protein>
<dbReference type="RefSeq" id="WP_073614239.1">
    <property type="nucleotide sequence ID" value="NZ_FRFE01000014.1"/>
</dbReference>
<dbReference type="Gene3D" id="3.30.70.270">
    <property type="match status" value="1"/>
</dbReference>
<dbReference type="InterPro" id="IPR000014">
    <property type="entry name" value="PAS"/>
</dbReference>
<dbReference type="GO" id="GO:1902201">
    <property type="term" value="P:negative regulation of bacterial-type flagellum-dependent cell motility"/>
    <property type="evidence" value="ECO:0007669"/>
    <property type="project" value="TreeGrafter"/>
</dbReference>
<dbReference type="GO" id="GO:0005886">
    <property type="term" value="C:plasma membrane"/>
    <property type="evidence" value="ECO:0007669"/>
    <property type="project" value="TreeGrafter"/>
</dbReference>
<dbReference type="NCBIfam" id="TIGR00229">
    <property type="entry name" value="sensory_box"/>
    <property type="match status" value="1"/>
</dbReference>
<dbReference type="CDD" id="cd00130">
    <property type="entry name" value="PAS"/>
    <property type="match status" value="1"/>
</dbReference>
<dbReference type="EC" id="2.7.7.65" evidence="1"/>
<evidence type="ECO:0000259" key="4">
    <source>
        <dbReference type="PROSITE" id="PS50112"/>
    </source>
</evidence>
<evidence type="ECO:0000259" key="5">
    <source>
        <dbReference type="PROSITE" id="PS50887"/>
    </source>
</evidence>
<feature type="domain" description="GGDEF" evidence="5">
    <location>
        <begin position="372"/>
        <end position="509"/>
    </location>
</feature>
<comment type="catalytic activity">
    <reaction evidence="2">
        <text>2 GTP = 3',3'-c-di-GMP + 2 diphosphate</text>
        <dbReference type="Rhea" id="RHEA:24898"/>
        <dbReference type="ChEBI" id="CHEBI:33019"/>
        <dbReference type="ChEBI" id="CHEBI:37565"/>
        <dbReference type="ChEBI" id="CHEBI:58805"/>
        <dbReference type="EC" id="2.7.7.65"/>
    </reaction>
</comment>
<dbReference type="AlphaFoldDB" id="A0A1M7YA81"/>
<keyword evidence="7" id="KW-1185">Reference proteome</keyword>
<gene>
    <name evidence="6" type="ORF">SAMN02745220_02893</name>
</gene>
<dbReference type="PROSITE" id="PS50887">
    <property type="entry name" value="GGDEF"/>
    <property type="match status" value="1"/>
</dbReference>
<feature type="transmembrane region" description="Helical" evidence="3">
    <location>
        <begin position="58"/>
        <end position="77"/>
    </location>
</feature>
<dbReference type="InterPro" id="IPR035965">
    <property type="entry name" value="PAS-like_dom_sf"/>
</dbReference>
<keyword evidence="3" id="KW-1133">Transmembrane helix</keyword>
<keyword evidence="3" id="KW-0812">Transmembrane</keyword>
<feature type="domain" description="PAS" evidence="4">
    <location>
        <begin position="214"/>
        <end position="284"/>
    </location>
</feature>
<evidence type="ECO:0000256" key="1">
    <source>
        <dbReference type="ARBA" id="ARBA00012528"/>
    </source>
</evidence>
<accession>A0A1M7YA81</accession>
<dbReference type="NCBIfam" id="TIGR00254">
    <property type="entry name" value="GGDEF"/>
    <property type="match status" value="1"/>
</dbReference>
<dbReference type="SUPFAM" id="SSF55785">
    <property type="entry name" value="PYP-like sensor domain (PAS domain)"/>
    <property type="match status" value="1"/>
</dbReference>
<dbReference type="OrthoDB" id="9790367at2"/>
<keyword evidence="3" id="KW-0472">Membrane</keyword>
<dbReference type="SMART" id="SM00267">
    <property type="entry name" value="GGDEF"/>
    <property type="match status" value="1"/>
</dbReference>
<dbReference type="InterPro" id="IPR013655">
    <property type="entry name" value="PAS_fold_3"/>
</dbReference>
<dbReference type="FunFam" id="3.30.70.270:FF:000001">
    <property type="entry name" value="Diguanylate cyclase domain protein"/>
    <property type="match status" value="1"/>
</dbReference>
<evidence type="ECO:0000256" key="3">
    <source>
        <dbReference type="SAM" id="Phobius"/>
    </source>
</evidence>
<dbReference type="PANTHER" id="PTHR45138">
    <property type="entry name" value="REGULATORY COMPONENTS OF SENSORY TRANSDUCTION SYSTEM"/>
    <property type="match status" value="1"/>
</dbReference>
<feature type="transmembrane region" description="Helical" evidence="3">
    <location>
        <begin position="161"/>
        <end position="179"/>
    </location>
</feature>